<feature type="domain" description="Prepilin type IV endopeptidase peptidase" evidence="7">
    <location>
        <begin position="11"/>
        <end position="114"/>
    </location>
</feature>
<evidence type="ECO:0000313" key="11">
    <source>
        <dbReference type="Proteomes" id="UP000190130"/>
    </source>
</evidence>
<reference evidence="9 11" key="2">
    <citation type="submission" date="2017-02" db="EMBL/GenBank/DDBJ databases">
        <authorList>
            <person name="Peterson S.W."/>
        </authorList>
    </citation>
    <scope>NUCLEOTIDE SEQUENCE [LARGE SCALE GENOMIC DNA]</scope>
    <source>
        <strain evidence="9 11">DSM 9653</strain>
    </source>
</reference>
<name>A0A0Q3L5L1_9HYPH</name>
<comment type="subcellular location">
    <subcellularLocation>
        <location evidence="1">Cell membrane</location>
        <topology evidence="1">Multi-pass membrane protein</topology>
    </subcellularLocation>
</comment>
<proteinExistence type="predicted"/>
<evidence type="ECO:0000256" key="4">
    <source>
        <dbReference type="ARBA" id="ARBA00022989"/>
    </source>
</evidence>
<keyword evidence="5 6" id="KW-0472">Membrane</keyword>
<dbReference type="EMBL" id="LMAR01000007">
    <property type="protein sequence ID" value="KQK32052.1"/>
    <property type="molecule type" value="Genomic_DNA"/>
</dbReference>
<feature type="transmembrane region" description="Helical" evidence="6">
    <location>
        <begin position="57"/>
        <end position="78"/>
    </location>
</feature>
<dbReference type="GO" id="GO:0004190">
    <property type="term" value="F:aspartic-type endopeptidase activity"/>
    <property type="evidence" value="ECO:0007669"/>
    <property type="project" value="InterPro"/>
</dbReference>
<feature type="transmembrane region" description="Helical" evidence="6">
    <location>
        <begin position="144"/>
        <end position="167"/>
    </location>
</feature>
<dbReference type="RefSeq" id="WP_055726607.1">
    <property type="nucleotide sequence ID" value="NZ_FUYX01000006.1"/>
</dbReference>
<evidence type="ECO:0000313" key="9">
    <source>
        <dbReference type="EMBL" id="SKB85437.1"/>
    </source>
</evidence>
<dbReference type="Proteomes" id="UP000051562">
    <property type="component" value="Unassembled WGS sequence"/>
</dbReference>
<evidence type="ECO:0000313" key="8">
    <source>
        <dbReference type="EMBL" id="KQK32052.1"/>
    </source>
</evidence>
<dbReference type="Pfam" id="PF01478">
    <property type="entry name" value="Peptidase_A24"/>
    <property type="match status" value="1"/>
</dbReference>
<evidence type="ECO:0000256" key="1">
    <source>
        <dbReference type="ARBA" id="ARBA00004651"/>
    </source>
</evidence>
<evidence type="ECO:0000256" key="5">
    <source>
        <dbReference type="ARBA" id="ARBA00023136"/>
    </source>
</evidence>
<keyword evidence="2" id="KW-1003">Cell membrane</keyword>
<dbReference type="Proteomes" id="UP000190130">
    <property type="component" value="Unassembled WGS sequence"/>
</dbReference>
<dbReference type="GO" id="GO:0005886">
    <property type="term" value="C:plasma membrane"/>
    <property type="evidence" value="ECO:0007669"/>
    <property type="project" value="UniProtKB-SubCell"/>
</dbReference>
<evidence type="ECO:0000256" key="3">
    <source>
        <dbReference type="ARBA" id="ARBA00022692"/>
    </source>
</evidence>
<gene>
    <name evidence="8" type="ORF">ARD30_07825</name>
    <name evidence="9" type="ORF">SAMN05660750_02678</name>
</gene>
<keyword evidence="4 6" id="KW-1133">Transmembrane helix</keyword>
<dbReference type="PANTHER" id="PTHR36506:SF1">
    <property type="entry name" value="PREFLAGELLIN PEPTIDASE"/>
    <property type="match status" value="1"/>
</dbReference>
<dbReference type="InterPro" id="IPR000045">
    <property type="entry name" value="Prepilin_IV_endopep_pep"/>
</dbReference>
<protein>
    <submittedName>
        <fullName evidence="8 9">Peptidase</fullName>
    </submittedName>
</protein>
<dbReference type="STRING" id="53254.SAMN05660750_02678"/>
<keyword evidence="3 6" id="KW-0812">Transmembrane</keyword>
<keyword evidence="10" id="KW-1185">Reference proteome</keyword>
<dbReference type="PANTHER" id="PTHR36506">
    <property type="entry name" value="PREFLAGELLIN PEPTIDASE"/>
    <property type="match status" value="1"/>
</dbReference>
<dbReference type="AlphaFoldDB" id="A0A0Q3L5L1"/>
<evidence type="ECO:0000256" key="6">
    <source>
        <dbReference type="SAM" id="Phobius"/>
    </source>
</evidence>
<sequence>MSLAQIVMLGVFPFAMAYAAASDLVSMTISNRLCLFLVGSFAVCSVLLGLSPVAIGWHLAAGALVLVVTFSLFAAGWIGGGDAKLAAATALWFGFDQLMPYLLIAAVLGGLLTLLILRLRSHPLPALAENWSWARRLHAANEGVPYGIALAFAALLVLPDTAIWHAAIGA</sequence>
<dbReference type="InterPro" id="IPR052218">
    <property type="entry name" value="Preflagellin_Peptidase"/>
</dbReference>
<evidence type="ECO:0000256" key="2">
    <source>
        <dbReference type="ARBA" id="ARBA00022475"/>
    </source>
</evidence>
<organism evidence="8 10">
    <name type="scientific">Bosea thiooxidans</name>
    <dbReference type="NCBI Taxonomy" id="53254"/>
    <lineage>
        <taxon>Bacteria</taxon>
        <taxon>Pseudomonadati</taxon>
        <taxon>Pseudomonadota</taxon>
        <taxon>Alphaproteobacteria</taxon>
        <taxon>Hyphomicrobiales</taxon>
        <taxon>Boseaceae</taxon>
        <taxon>Bosea</taxon>
    </lineage>
</organism>
<feature type="transmembrane region" description="Helical" evidence="6">
    <location>
        <begin position="98"/>
        <end position="117"/>
    </location>
</feature>
<accession>A0A0Q3L5L1</accession>
<evidence type="ECO:0000259" key="7">
    <source>
        <dbReference type="Pfam" id="PF01478"/>
    </source>
</evidence>
<dbReference type="EMBL" id="FUYX01000006">
    <property type="protein sequence ID" value="SKB85437.1"/>
    <property type="molecule type" value="Genomic_DNA"/>
</dbReference>
<dbReference type="Gene3D" id="1.20.120.1220">
    <property type="match status" value="1"/>
</dbReference>
<evidence type="ECO:0000313" key="10">
    <source>
        <dbReference type="Proteomes" id="UP000051562"/>
    </source>
</evidence>
<reference evidence="8 10" key="1">
    <citation type="submission" date="2015-10" db="EMBL/GenBank/DDBJ databases">
        <title>Draft genome of Bosea thiooxidans.</title>
        <authorList>
            <person name="Wang X."/>
        </authorList>
    </citation>
    <scope>NUCLEOTIDE SEQUENCE [LARGE SCALE GENOMIC DNA]</scope>
    <source>
        <strain evidence="8 10">CGMCC 9174</strain>
    </source>
</reference>
<feature type="transmembrane region" description="Helical" evidence="6">
    <location>
        <begin position="29"/>
        <end position="50"/>
    </location>
</feature>